<dbReference type="EMBL" id="JBFOLK010000014">
    <property type="protein sequence ID" value="KAL2461006.1"/>
    <property type="molecule type" value="Genomic_DNA"/>
</dbReference>
<protein>
    <submittedName>
        <fullName evidence="1">Uncharacterized protein</fullName>
    </submittedName>
</protein>
<gene>
    <name evidence="1" type="ORF">Adt_44426</name>
</gene>
<dbReference type="AlphaFoldDB" id="A0ABD1PEG7"/>
<dbReference type="PANTHER" id="PTHR48449">
    <property type="entry name" value="DUF1985 DOMAIN-CONTAINING PROTEIN"/>
    <property type="match status" value="1"/>
</dbReference>
<accession>A0ABD1PEG7</accession>
<evidence type="ECO:0000313" key="2">
    <source>
        <dbReference type="Proteomes" id="UP001604336"/>
    </source>
</evidence>
<reference evidence="2" key="1">
    <citation type="submission" date="2024-07" db="EMBL/GenBank/DDBJ databases">
        <title>Two chromosome-level genome assemblies of Korean endemic species Abeliophyllum distichum and Forsythia ovata (Oleaceae).</title>
        <authorList>
            <person name="Jang H."/>
        </authorList>
    </citation>
    <scope>NUCLEOTIDE SEQUENCE [LARGE SCALE GENOMIC DNA]</scope>
</reference>
<dbReference type="PANTHER" id="PTHR48449:SF1">
    <property type="entry name" value="DUF1985 DOMAIN-CONTAINING PROTEIN"/>
    <property type="match status" value="1"/>
</dbReference>
<keyword evidence="2" id="KW-1185">Reference proteome</keyword>
<sequence>MFTTSYKRSVEESLMVFVESEEMNTYAWGQELFGSTISSLRPGLKNKSLTIESDGKPYIAYRLSGFLIAFQIWIYETIPVLEGKICTIVGDYCPRILNWTSRVQENVSAKLNIAKDIFGHPNLQVIALTPTINERQKAYSSGEFEHVADARVEDSDDDFVAPCQTITKSK</sequence>
<comment type="caution">
    <text evidence="1">The sequence shown here is derived from an EMBL/GenBank/DDBJ whole genome shotgun (WGS) entry which is preliminary data.</text>
</comment>
<organism evidence="1 2">
    <name type="scientific">Abeliophyllum distichum</name>
    <dbReference type="NCBI Taxonomy" id="126358"/>
    <lineage>
        <taxon>Eukaryota</taxon>
        <taxon>Viridiplantae</taxon>
        <taxon>Streptophyta</taxon>
        <taxon>Embryophyta</taxon>
        <taxon>Tracheophyta</taxon>
        <taxon>Spermatophyta</taxon>
        <taxon>Magnoliopsida</taxon>
        <taxon>eudicotyledons</taxon>
        <taxon>Gunneridae</taxon>
        <taxon>Pentapetalae</taxon>
        <taxon>asterids</taxon>
        <taxon>lamiids</taxon>
        <taxon>Lamiales</taxon>
        <taxon>Oleaceae</taxon>
        <taxon>Forsythieae</taxon>
        <taxon>Abeliophyllum</taxon>
    </lineage>
</organism>
<evidence type="ECO:0000313" key="1">
    <source>
        <dbReference type="EMBL" id="KAL2461006.1"/>
    </source>
</evidence>
<proteinExistence type="predicted"/>
<dbReference type="Proteomes" id="UP001604336">
    <property type="component" value="Unassembled WGS sequence"/>
</dbReference>
<name>A0ABD1PEG7_9LAMI</name>